<dbReference type="EMBL" id="CAMKVN010000352">
    <property type="protein sequence ID" value="CAI2167005.1"/>
    <property type="molecule type" value="Genomic_DNA"/>
</dbReference>
<accession>A0A9W4WRN6</accession>
<name>A0A9W4WRN6_9GLOM</name>
<organism evidence="1 2">
    <name type="scientific">Funneliformis geosporum</name>
    <dbReference type="NCBI Taxonomy" id="1117311"/>
    <lineage>
        <taxon>Eukaryota</taxon>
        <taxon>Fungi</taxon>
        <taxon>Fungi incertae sedis</taxon>
        <taxon>Mucoromycota</taxon>
        <taxon>Glomeromycotina</taxon>
        <taxon>Glomeromycetes</taxon>
        <taxon>Glomerales</taxon>
        <taxon>Glomeraceae</taxon>
        <taxon>Funneliformis</taxon>
    </lineage>
</organism>
<evidence type="ECO:0000313" key="1">
    <source>
        <dbReference type="EMBL" id="CAI2167005.1"/>
    </source>
</evidence>
<dbReference type="Proteomes" id="UP001153678">
    <property type="component" value="Unassembled WGS sequence"/>
</dbReference>
<reference evidence="1" key="1">
    <citation type="submission" date="2022-08" db="EMBL/GenBank/DDBJ databases">
        <authorList>
            <person name="Kallberg Y."/>
            <person name="Tangrot J."/>
            <person name="Rosling A."/>
        </authorList>
    </citation>
    <scope>NUCLEOTIDE SEQUENCE</scope>
    <source>
        <strain evidence="1">Wild A</strain>
    </source>
</reference>
<dbReference type="AlphaFoldDB" id="A0A9W4WRN6"/>
<comment type="caution">
    <text evidence="1">The sequence shown here is derived from an EMBL/GenBank/DDBJ whole genome shotgun (WGS) entry which is preliminary data.</text>
</comment>
<protein>
    <submittedName>
        <fullName evidence="1">7910_t:CDS:1</fullName>
    </submittedName>
</protein>
<keyword evidence="2" id="KW-1185">Reference proteome</keyword>
<evidence type="ECO:0000313" key="2">
    <source>
        <dbReference type="Proteomes" id="UP001153678"/>
    </source>
</evidence>
<proteinExistence type="predicted"/>
<sequence>MNPKFRQAILKVIQKLIVERSIIIEEKAENIVLNYKILRVFKII</sequence>
<gene>
    <name evidence="1" type="ORF">FWILDA_LOCUS2856</name>
</gene>